<gene>
    <name evidence="1" type="ORF">MM415B02360_0007</name>
</gene>
<accession>A0A6M3L9T2</accession>
<name>A0A6M3L9T2_9ZZZZ</name>
<evidence type="ECO:0000313" key="1">
    <source>
        <dbReference type="EMBL" id="QJA90522.1"/>
    </source>
</evidence>
<sequence>MPTRWPNVEERLRAILDAMVEEAGFMPSGHLKESWVVGAREFVNNVGERPDLVGPAIRYMQKNGLIIKSPRSLIAVALDLKRKPDNQSEAGRRRYAEAIMALVGPDEEADDGEEAVH</sequence>
<dbReference type="EMBL" id="MT142919">
    <property type="protein sequence ID" value="QJA90522.1"/>
    <property type="molecule type" value="Genomic_DNA"/>
</dbReference>
<dbReference type="AlphaFoldDB" id="A0A6M3L9T2"/>
<organism evidence="1">
    <name type="scientific">viral metagenome</name>
    <dbReference type="NCBI Taxonomy" id="1070528"/>
    <lineage>
        <taxon>unclassified sequences</taxon>
        <taxon>metagenomes</taxon>
        <taxon>organismal metagenomes</taxon>
    </lineage>
</organism>
<reference evidence="1" key="1">
    <citation type="submission" date="2020-03" db="EMBL/GenBank/DDBJ databases">
        <title>The deep terrestrial virosphere.</title>
        <authorList>
            <person name="Holmfeldt K."/>
            <person name="Nilsson E."/>
            <person name="Simone D."/>
            <person name="Lopez-Fernandez M."/>
            <person name="Wu X."/>
            <person name="de Brujin I."/>
            <person name="Lundin D."/>
            <person name="Andersson A."/>
            <person name="Bertilsson S."/>
            <person name="Dopson M."/>
        </authorList>
    </citation>
    <scope>NUCLEOTIDE SEQUENCE</scope>
    <source>
        <strain evidence="1">MM415B02360</strain>
    </source>
</reference>
<proteinExistence type="predicted"/>
<protein>
    <submittedName>
        <fullName evidence="1">Uncharacterized protein</fullName>
    </submittedName>
</protein>